<evidence type="ECO:0000313" key="1">
    <source>
        <dbReference type="EMBL" id="GIY07406.1"/>
    </source>
</evidence>
<protein>
    <submittedName>
        <fullName evidence="1">Uncharacterized protein</fullName>
    </submittedName>
</protein>
<dbReference type="AlphaFoldDB" id="A0AAV4QH13"/>
<gene>
    <name evidence="1" type="primary">AVEN_183307_1</name>
    <name evidence="1" type="ORF">CDAR_92701</name>
</gene>
<dbReference type="EMBL" id="BPLQ01004338">
    <property type="protein sequence ID" value="GIY07406.1"/>
    <property type="molecule type" value="Genomic_DNA"/>
</dbReference>
<name>A0AAV4QH13_9ARAC</name>
<dbReference type="Proteomes" id="UP001054837">
    <property type="component" value="Unassembled WGS sequence"/>
</dbReference>
<organism evidence="1 2">
    <name type="scientific">Caerostris darwini</name>
    <dbReference type="NCBI Taxonomy" id="1538125"/>
    <lineage>
        <taxon>Eukaryota</taxon>
        <taxon>Metazoa</taxon>
        <taxon>Ecdysozoa</taxon>
        <taxon>Arthropoda</taxon>
        <taxon>Chelicerata</taxon>
        <taxon>Arachnida</taxon>
        <taxon>Araneae</taxon>
        <taxon>Araneomorphae</taxon>
        <taxon>Entelegynae</taxon>
        <taxon>Araneoidea</taxon>
        <taxon>Araneidae</taxon>
        <taxon>Caerostris</taxon>
    </lineage>
</organism>
<reference evidence="1 2" key="1">
    <citation type="submission" date="2021-06" db="EMBL/GenBank/DDBJ databases">
        <title>Caerostris darwini draft genome.</title>
        <authorList>
            <person name="Kono N."/>
            <person name="Arakawa K."/>
        </authorList>
    </citation>
    <scope>NUCLEOTIDE SEQUENCE [LARGE SCALE GENOMIC DNA]</scope>
</reference>
<comment type="caution">
    <text evidence="1">The sequence shown here is derived from an EMBL/GenBank/DDBJ whole genome shotgun (WGS) entry which is preliminary data.</text>
</comment>
<proteinExistence type="predicted"/>
<evidence type="ECO:0000313" key="2">
    <source>
        <dbReference type="Proteomes" id="UP001054837"/>
    </source>
</evidence>
<accession>A0AAV4QH13</accession>
<keyword evidence="2" id="KW-1185">Reference proteome</keyword>
<sequence>MEKIYDLTDTHYFENNDFEKFEYKEIECENLSNVGDENASYKFNIKGENDNIFYSGGYINLQLKITDKNGAPIGNRKATFVNGGGLFKSKKLQIGAITIETNNESCSVLDQVIRHIHFTNDYSKSEAQNMFFYSDTEDTMDLNKLKYDGTLTDTTKMTEFHNNLKINENYNKGFYKRYNLTKNSQSVYIMIPLKYMFDFFNEYRKALTGFHTRMEFTRNTNKDMIITDDINADFKAIVEKISLSLPYVQFKNKANLKFVELKVLNSYIDIYWDHYRIEKFGVNLKVKYGSYKLSTEWDEVSAMYIIPQYIDRNDDYTKNNLIFDNLGMIEYWITANGQDYPDINFPNKDYNNAYTALLKEGYNANNTETGFKDKVNWEKISEFQTLTEKFISENEHLVNWGKISEFQTLTEKLILMHDHKVFWPAISRYQKLSDQFIFENVGRLDMDLVSEYQDKMNINTIEKLETSVNWNETYSHQNLLNL</sequence>